<keyword evidence="1" id="KW-0812">Transmembrane</keyword>
<keyword evidence="3" id="KW-1185">Reference proteome</keyword>
<proteinExistence type="predicted"/>
<feature type="transmembrane region" description="Helical" evidence="1">
    <location>
        <begin position="21"/>
        <end position="40"/>
    </location>
</feature>
<dbReference type="Proteomes" id="UP000183015">
    <property type="component" value="Unassembled WGS sequence"/>
</dbReference>
<keyword evidence="1" id="KW-0472">Membrane</keyword>
<gene>
    <name evidence="2" type="ORF">SAMN05414137_111237</name>
</gene>
<dbReference type="EMBL" id="FOAZ01000011">
    <property type="protein sequence ID" value="SEL69093.1"/>
    <property type="molecule type" value="Genomic_DNA"/>
</dbReference>
<dbReference type="eggNOG" id="ENOG5032VCY">
    <property type="taxonomic scope" value="Bacteria"/>
</dbReference>
<dbReference type="RefSeq" id="WP_042444524.1">
    <property type="nucleotide sequence ID" value="NZ_BBPN01000007.1"/>
</dbReference>
<dbReference type="AlphaFoldDB" id="A0A1H7S9D3"/>
<evidence type="ECO:0000256" key="1">
    <source>
        <dbReference type="SAM" id="Phobius"/>
    </source>
</evidence>
<organism evidence="2 3">
    <name type="scientific">Streptacidiphilus jiangxiensis</name>
    <dbReference type="NCBI Taxonomy" id="235985"/>
    <lineage>
        <taxon>Bacteria</taxon>
        <taxon>Bacillati</taxon>
        <taxon>Actinomycetota</taxon>
        <taxon>Actinomycetes</taxon>
        <taxon>Kitasatosporales</taxon>
        <taxon>Streptomycetaceae</taxon>
        <taxon>Streptacidiphilus</taxon>
    </lineage>
</organism>
<evidence type="ECO:0000313" key="3">
    <source>
        <dbReference type="Proteomes" id="UP000183015"/>
    </source>
</evidence>
<feature type="transmembrane region" description="Helical" evidence="1">
    <location>
        <begin position="110"/>
        <end position="128"/>
    </location>
</feature>
<keyword evidence="1" id="KW-1133">Transmembrane helix</keyword>
<dbReference type="OrthoDB" id="4230291at2"/>
<evidence type="ECO:0000313" key="2">
    <source>
        <dbReference type="EMBL" id="SEL69093.1"/>
    </source>
</evidence>
<reference evidence="3" key="1">
    <citation type="submission" date="2016-10" db="EMBL/GenBank/DDBJ databases">
        <authorList>
            <person name="Varghese N."/>
        </authorList>
    </citation>
    <scope>NUCLEOTIDE SEQUENCE [LARGE SCALE GENOMIC DNA]</scope>
    <source>
        <strain evidence="3">DSM 45096 / BCRC 16803 / CGMCC 4.1857 / CIP 109030 / JCM 12277 / KCTC 19219 / NBRC 100920 / 33214</strain>
    </source>
</reference>
<dbReference type="STRING" id="235985.SAMN05414137_111237"/>
<feature type="transmembrane region" description="Helical" evidence="1">
    <location>
        <begin position="52"/>
        <end position="73"/>
    </location>
</feature>
<name>A0A1H7S9D3_STRJI</name>
<protein>
    <submittedName>
        <fullName evidence="2">Uncharacterized protein</fullName>
    </submittedName>
</protein>
<feature type="transmembrane region" description="Helical" evidence="1">
    <location>
        <begin position="85"/>
        <end position="104"/>
    </location>
</feature>
<accession>A0A1H7S9D3</accession>
<sequence length="138" mass="14582">MTSNDALTHPRSRSAFRTLRTLVGGYVALSASTLAVAYAMRGHTDLVTATVWIRGAIVALASLLMLSFVARAAHGSPGAFRRLRITSTVMLVAIVVIASLPGLLPVWMRVEQGMCGALLLGVVAIANGRHLRSAFAAR</sequence>